<proteinExistence type="predicted"/>
<dbReference type="Proteomes" id="UP001152607">
    <property type="component" value="Unassembled WGS sequence"/>
</dbReference>
<reference evidence="1" key="1">
    <citation type="submission" date="2023-01" db="EMBL/GenBank/DDBJ databases">
        <authorList>
            <person name="Van Ghelder C."/>
            <person name="Rancurel C."/>
        </authorList>
    </citation>
    <scope>NUCLEOTIDE SEQUENCE</scope>
    <source>
        <strain evidence="1">CNCM I-4278</strain>
    </source>
</reference>
<organism evidence="1 2">
    <name type="scientific">Periconia digitata</name>
    <dbReference type="NCBI Taxonomy" id="1303443"/>
    <lineage>
        <taxon>Eukaryota</taxon>
        <taxon>Fungi</taxon>
        <taxon>Dikarya</taxon>
        <taxon>Ascomycota</taxon>
        <taxon>Pezizomycotina</taxon>
        <taxon>Dothideomycetes</taxon>
        <taxon>Pleosporomycetidae</taxon>
        <taxon>Pleosporales</taxon>
        <taxon>Massarineae</taxon>
        <taxon>Periconiaceae</taxon>
        <taxon>Periconia</taxon>
    </lineage>
</organism>
<accession>A0A9W4UNT6</accession>
<evidence type="ECO:0000313" key="1">
    <source>
        <dbReference type="EMBL" id="CAI6339370.1"/>
    </source>
</evidence>
<dbReference type="EMBL" id="CAOQHR010000009">
    <property type="protein sequence ID" value="CAI6339370.1"/>
    <property type="molecule type" value="Genomic_DNA"/>
</dbReference>
<gene>
    <name evidence="1" type="ORF">PDIGIT_LOCUS12527</name>
</gene>
<evidence type="ECO:0000313" key="2">
    <source>
        <dbReference type="Proteomes" id="UP001152607"/>
    </source>
</evidence>
<sequence length="146" mass="17044">MQPYAGYATIILHRDLTTLESLTLDLEWFSFQGWFGIGIEGRWLRKVSLFHTCVARFLFVSCFSRLSLSLLRLGNREEAMFDIRIRSVYEQNSSSYSSPPLYYYCKGTMDKPTRTHTDIKPPQFLLFYMTHARLPLPSHQSTKTAM</sequence>
<keyword evidence="2" id="KW-1185">Reference proteome</keyword>
<protein>
    <submittedName>
        <fullName evidence="1">Uncharacterized protein</fullName>
    </submittedName>
</protein>
<comment type="caution">
    <text evidence="1">The sequence shown here is derived from an EMBL/GenBank/DDBJ whole genome shotgun (WGS) entry which is preliminary data.</text>
</comment>
<name>A0A9W4UNT6_9PLEO</name>
<dbReference type="AlphaFoldDB" id="A0A9W4UNT6"/>